<dbReference type="SMART" id="SM00353">
    <property type="entry name" value="HLH"/>
    <property type="match status" value="1"/>
</dbReference>
<evidence type="ECO:0000313" key="5">
    <source>
        <dbReference type="Proteomes" id="UP000799536"/>
    </source>
</evidence>
<evidence type="ECO:0000313" key="4">
    <source>
        <dbReference type="EMBL" id="KAF2197320.1"/>
    </source>
</evidence>
<feature type="region of interest" description="Disordered" evidence="2">
    <location>
        <begin position="178"/>
        <end position="298"/>
    </location>
</feature>
<dbReference type="GO" id="GO:0032933">
    <property type="term" value="P:SREBP signaling pathway"/>
    <property type="evidence" value="ECO:0007669"/>
    <property type="project" value="InterPro"/>
</dbReference>
<feature type="coiled-coil region" evidence="1">
    <location>
        <begin position="356"/>
        <end position="390"/>
    </location>
</feature>
<protein>
    <recommendedName>
        <fullName evidence="3">BHLH domain-containing protein</fullName>
    </recommendedName>
</protein>
<evidence type="ECO:0000259" key="3">
    <source>
        <dbReference type="PROSITE" id="PS50888"/>
    </source>
</evidence>
<dbReference type="InterPro" id="IPR019006">
    <property type="entry name" value="Sre1_C"/>
</dbReference>
<dbReference type="CDD" id="cd11399">
    <property type="entry name" value="bHLHzip_scHMS1_like"/>
    <property type="match status" value="1"/>
</dbReference>
<keyword evidence="1" id="KW-0175">Coiled coil</keyword>
<evidence type="ECO:0000256" key="2">
    <source>
        <dbReference type="SAM" id="MobiDB-lite"/>
    </source>
</evidence>
<dbReference type="PANTHER" id="PTHR47336">
    <property type="entry name" value="TRANSCRIPTION FACTOR HMS1-RELATED"/>
    <property type="match status" value="1"/>
</dbReference>
<name>A0A9P4JDN3_9PLEO</name>
<dbReference type="PANTHER" id="PTHR47336:SF2">
    <property type="entry name" value="TRANSCRIPTION FACTOR HMS1-RELATED"/>
    <property type="match status" value="1"/>
</dbReference>
<dbReference type="InterPro" id="IPR052099">
    <property type="entry name" value="Regulatory_TF_Diverse"/>
</dbReference>
<dbReference type="SUPFAM" id="SSF47459">
    <property type="entry name" value="HLH, helix-loop-helix DNA-binding domain"/>
    <property type="match status" value="1"/>
</dbReference>
<dbReference type="Proteomes" id="UP000799536">
    <property type="component" value="Unassembled WGS sequence"/>
</dbReference>
<dbReference type="Gene3D" id="4.10.280.10">
    <property type="entry name" value="Helix-loop-helix DNA-binding domain"/>
    <property type="match status" value="1"/>
</dbReference>
<organism evidence="4 5">
    <name type="scientific">Delitschia confertaspora ATCC 74209</name>
    <dbReference type="NCBI Taxonomy" id="1513339"/>
    <lineage>
        <taxon>Eukaryota</taxon>
        <taxon>Fungi</taxon>
        <taxon>Dikarya</taxon>
        <taxon>Ascomycota</taxon>
        <taxon>Pezizomycotina</taxon>
        <taxon>Dothideomycetes</taxon>
        <taxon>Pleosporomycetidae</taxon>
        <taxon>Pleosporales</taxon>
        <taxon>Delitschiaceae</taxon>
        <taxon>Delitschia</taxon>
    </lineage>
</organism>
<dbReference type="OrthoDB" id="2133190at2759"/>
<keyword evidence="5" id="KW-1185">Reference proteome</keyword>
<sequence length="1016" mass="110470">METSQPNSSSDEVLGLEEVAVGPYCVFDDFRPSPISSRTHYEPPLDTSKETMDIPGMNADFSFDGGMGGQWFSTAEEISLATAADADYGRSDWNEWMQWDPAASQNTDTKSPLNAQGPICYFKPGQKPPIYHRRQNSQLRDPILGLQLNNGIVNGPIQNRTNAATYVFGGNTEPAPEYQFDASSLSSPSVGDGQQNGYYSPPSWNQAPGTLNGNSSFPPVRLEQEDVPTNGHGAPLSTPSLNHSPNSTNHTHTSSSSLQSSPEPEQPKNSKKRKSISGDDPPEGKKGKQPPVKKTAHNMIEKRYRTNLNDKIAALRDSVPTLRVMSRGNGDAEGEDEQEDLEGLTPAHKLNKATVLSKATEYIRHLEKRNERLQEELEKMKKRLENYEKMAMSGPMVMANAIKTQDGNLFSDDPFTGNTMVGPSVSGPPQGMIPVPESMANLHRGLPPQPHYAPQPGGYPVYSGAPPPRQAPPGPRLVNNHSAGQYGRLMVGALAGIMIIDGLGGSEDSGEDRGLFALPINLVSLLGPRVSVAGVTAQFPLFKVLLLFIGVFYALSPFFVSRPKSKKKTTISLSPAPSLASPVEVRRKAWLTAIQTVWVPQHNFLLEAAALVLKSLKLSTRKTIGWPGYAYLTGSTEEEEIARVKAWEIALDAQLTGGDAEISKSRLILTLMASGTLPDTPARLMLKALHIRVLLWEVTHCGSACLVFRELTRSEQKIAANAASKTDTKVEQLPEHLAALLEMECDDVLTHAIVQRAYNLAWNKPSAEATTLDISMDGVVEDFAICSALDALAAWWSSCILNKALVGYLSSKESDLPQIVKDNLDLATFTAPPASQAQIRALVAKAVLLDENRSRNINTAVQALPSPPTHREDSARTIMNLVGNSPIADDIKQALTLAKCLSLTESSHAHARLRAVYALNNIYLPPATMTLLSCVAAYRVLNHQLQDPVLESETSSGLERLVCSVRLWVGHEAGRRSGLSNKARARVVTHCLEISKKLVGLADFEDSDAGYVKDEE</sequence>
<dbReference type="InterPro" id="IPR036638">
    <property type="entry name" value="HLH_DNA-bd_sf"/>
</dbReference>
<dbReference type="AlphaFoldDB" id="A0A9P4JDN3"/>
<feature type="compositionally biased region" description="Pro residues" evidence="2">
    <location>
        <begin position="465"/>
        <end position="475"/>
    </location>
</feature>
<evidence type="ECO:0000256" key="1">
    <source>
        <dbReference type="SAM" id="Coils"/>
    </source>
</evidence>
<dbReference type="GO" id="GO:0045944">
    <property type="term" value="P:positive regulation of transcription by RNA polymerase II"/>
    <property type="evidence" value="ECO:0007669"/>
    <property type="project" value="InterPro"/>
</dbReference>
<dbReference type="PROSITE" id="PS50888">
    <property type="entry name" value="BHLH"/>
    <property type="match status" value="1"/>
</dbReference>
<feature type="compositionally biased region" description="Polar residues" evidence="2">
    <location>
        <begin position="181"/>
        <end position="217"/>
    </location>
</feature>
<dbReference type="Pfam" id="PF00010">
    <property type="entry name" value="HLH"/>
    <property type="match status" value="1"/>
</dbReference>
<accession>A0A9P4JDN3</accession>
<gene>
    <name evidence="4" type="ORF">GQ43DRAFT_458588</name>
</gene>
<comment type="caution">
    <text evidence="4">The sequence shown here is derived from an EMBL/GenBank/DDBJ whole genome shotgun (WGS) entry which is preliminary data.</text>
</comment>
<feature type="compositionally biased region" description="Low complexity" evidence="2">
    <location>
        <begin position="235"/>
        <end position="263"/>
    </location>
</feature>
<dbReference type="InterPro" id="IPR011598">
    <property type="entry name" value="bHLH_dom"/>
</dbReference>
<feature type="region of interest" description="Disordered" evidence="2">
    <location>
        <begin position="445"/>
        <end position="476"/>
    </location>
</feature>
<feature type="domain" description="BHLH" evidence="3">
    <location>
        <begin position="292"/>
        <end position="366"/>
    </location>
</feature>
<dbReference type="EMBL" id="ML994250">
    <property type="protein sequence ID" value="KAF2197320.1"/>
    <property type="molecule type" value="Genomic_DNA"/>
</dbReference>
<dbReference type="Pfam" id="PF09427">
    <property type="entry name" value="DUF2014"/>
    <property type="match status" value="1"/>
</dbReference>
<proteinExistence type="predicted"/>
<reference evidence="4" key="1">
    <citation type="journal article" date="2020" name="Stud. Mycol.">
        <title>101 Dothideomycetes genomes: a test case for predicting lifestyles and emergence of pathogens.</title>
        <authorList>
            <person name="Haridas S."/>
            <person name="Albert R."/>
            <person name="Binder M."/>
            <person name="Bloem J."/>
            <person name="Labutti K."/>
            <person name="Salamov A."/>
            <person name="Andreopoulos B."/>
            <person name="Baker S."/>
            <person name="Barry K."/>
            <person name="Bills G."/>
            <person name="Bluhm B."/>
            <person name="Cannon C."/>
            <person name="Castanera R."/>
            <person name="Culley D."/>
            <person name="Daum C."/>
            <person name="Ezra D."/>
            <person name="Gonzalez J."/>
            <person name="Henrissat B."/>
            <person name="Kuo A."/>
            <person name="Liang C."/>
            <person name="Lipzen A."/>
            <person name="Lutzoni F."/>
            <person name="Magnuson J."/>
            <person name="Mondo S."/>
            <person name="Nolan M."/>
            <person name="Ohm R."/>
            <person name="Pangilinan J."/>
            <person name="Park H.-J."/>
            <person name="Ramirez L."/>
            <person name="Alfaro M."/>
            <person name="Sun H."/>
            <person name="Tritt A."/>
            <person name="Yoshinaga Y."/>
            <person name="Zwiers L.-H."/>
            <person name="Turgeon B."/>
            <person name="Goodwin S."/>
            <person name="Spatafora J."/>
            <person name="Crous P."/>
            <person name="Grigoriev I."/>
        </authorList>
    </citation>
    <scope>NUCLEOTIDE SEQUENCE</scope>
    <source>
        <strain evidence="4">ATCC 74209</strain>
    </source>
</reference>
<dbReference type="GO" id="GO:0046983">
    <property type="term" value="F:protein dimerization activity"/>
    <property type="evidence" value="ECO:0007669"/>
    <property type="project" value="InterPro"/>
</dbReference>